<proteinExistence type="predicted"/>
<keyword evidence="7" id="KW-1185">Reference proteome</keyword>
<keyword evidence="2" id="KW-0547">Nucleotide-binding</keyword>
<gene>
    <name evidence="6" type="ORF">SKAU_G00136900</name>
</gene>
<keyword evidence="3" id="KW-0378">Hydrolase</keyword>
<evidence type="ECO:0000256" key="4">
    <source>
        <dbReference type="ARBA" id="ARBA00022840"/>
    </source>
</evidence>
<dbReference type="PANTHER" id="PTHR45685">
    <property type="entry name" value="HELICASE SRCAP-RELATED"/>
    <property type="match status" value="1"/>
</dbReference>
<dbReference type="AlphaFoldDB" id="A0A9Q1FRW0"/>
<keyword evidence="3" id="KW-0347">Helicase</keyword>
<feature type="region of interest" description="Disordered" evidence="5">
    <location>
        <begin position="48"/>
        <end position="69"/>
    </location>
</feature>
<dbReference type="GO" id="GO:0005524">
    <property type="term" value="F:ATP binding"/>
    <property type="evidence" value="ECO:0007669"/>
    <property type="project" value="UniProtKB-KW"/>
</dbReference>
<evidence type="ECO:0000256" key="1">
    <source>
        <dbReference type="ARBA" id="ARBA00004123"/>
    </source>
</evidence>
<dbReference type="GO" id="GO:0016887">
    <property type="term" value="F:ATP hydrolysis activity"/>
    <property type="evidence" value="ECO:0007669"/>
    <property type="project" value="TreeGrafter"/>
</dbReference>
<dbReference type="GO" id="GO:0006338">
    <property type="term" value="P:chromatin remodeling"/>
    <property type="evidence" value="ECO:0007669"/>
    <property type="project" value="TreeGrafter"/>
</dbReference>
<accession>A0A9Q1FRW0</accession>
<name>A0A9Q1FRW0_SYNKA</name>
<reference evidence="6" key="1">
    <citation type="journal article" date="2023" name="Science">
        <title>Genome structures resolve the early diversification of teleost fishes.</title>
        <authorList>
            <person name="Parey E."/>
            <person name="Louis A."/>
            <person name="Montfort J."/>
            <person name="Bouchez O."/>
            <person name="Roques C."/>
            <person name="Iampietro C."/>
            <person name="Lluch J."/>
            <person name="Castinel A."/>
            <person name="Donnadieu C."/>
            <person name="Desvignes T."/>
            <person name="Floi Bucao C."/>
            <person name="Jouanno E."/>
            <person name="Wen M."/>
            <person name="Mejri S."/>
            <person name="Dirks R."/>
            <person name="Jansen H."/>
            <person name="Henkel C."/>
            <person name="Chen W.J."/>
            <person name="Zahm M."/>
            <person name="Cabau C."/>
            <person name="Klopp C."/>
            <person name="Thompson A.W."/>
            <person name="Robinson-Rechavi M."/>
            <person name="Braasch I."/>
            <person name="Lecointre G."/>
            <person name="Bobe J."/>
            <person name="Postlethwait J.H."/>
            <person name="Berthelot C."/>
            <person name="Roest Crollius H."/>
            <person name="Guiguen Y."/>
        </authorList>
    </citation>
    <scope>NUCLEOTIDE SEQUENCE</scope>
    <source>
        <strain evidence="6">WJC10195</strain>
    </source>
</reference>
<keyword evidence="4" id="KW-0067">ATP-binding</keyword>
<dbReference type="Proteomes" id="UP001152622">
    <property type="component" value="Chromosome 4"/>
</dbReference>
<dbReference type="GO" id="GO:0004386">
    <property type="term" value="F:helicase activity"/>
    <property type="evidence" value="ECO:0007669"/>
    <property type="project" value="UniProtKB-KW"/>
</dbReference>
<protein>
    <submittedName>
        <fullName evidence="6">Uncharacterized protein</fullName>
    </submittedName>
</protein>
<dbReference type="InterPro" id="IPR050520">
    <property type="entry name" value="INO80/SWR1_helicase"/>
</dbReference>
<evidence type="ECO:0000256" key="5">
    <source>
        <dbReference type="SAM" id="MobiDB-lite"/>
    </source>
</evidence>
<comment type="subcellular location">
    <subcellularLocation>
        <location evidence="1">Nucleus</location>
    </subcellularLocation>
</comment>
<dbReference type="GO" id="GO:0003677">
    <property type="term" value="F:DNA binding"/>
    <property type="evidence" value="ECO:0007669"/>
    <property type="project" value="UniProtKB-KW"/>
</dbReference>
<dbReference type="GO" id="GO:0042393">
    <property type="term" value="F:histone binding"/>
    <property type="evidence" value="ECO:0007669"/>
    <property type="project" value="TreeGrafter"/>
</dbReference>
<sequence>MLFKNTFLLRPCVVREDEEDIVAASQAKAEQVAELAEFNESIPFEEPGEAVVREQQQQQQQEDEELSKAEQEIAALVEQLTPIERYAMNFLEASLEDVCKEELKQAEGLQGE</sequence>
<comment type="caution">
    <text evidence="6">The sequence shown here is derived from an EMBL/GenBank/DDBJ whole genome shotgun (WGS) entry which is preliminary data.</text>
</comment>
<organism evidence="6 7">
    <name type="scientific">Synaphobranchus kaupii</name>
    <name type="common">Kaup's arrowtooth eel</name>
    <dbReference type="NCBI Taxonomy" id="118154"/>
    <lineage>
        <taxon>Eukaryota</taxon>
        <taxon>Metazoa</taxon>
        <taxon>Chordata</taxon>
        <taxon>Craniata</taxon>
        <taxon>Vertebrata</taxon>
        <taxon>Euteleostomi</taxon>
        <taxon>Actinopterygii</taxon>
        <taxon>Neopterygii</taxon>
        <taxon>Teleostei</taxon>
        <taxon>Anguilliformes</taxon>
        <taxon>Synaphobranchidae</taxon>
        <taxon>Synaphobranchus</taxon>
    </lineage>
</organism>
<evidence type="ECO:0000256" key="3">
    <source>
        <dbReference type="ARBA" id="ARBA00022806"/>
    </source>
</evidence>
<dbReference type="OrthoDB" id="372624at2759"/>
<dbReference type="EMBL" id="JAINUF010000004">
    <property type="protein sequence ID" value="KAJ8364859.1"/>
    <property type="molecule type" value="Genomic_DNA"/>
</dbReference>
<dbReference type="PANTHER" id="PTHR45685:SF1">
    <property type="entry name" value="HELICASE SRCAP"/>
    <property type="match status" value="1"/>
</dbReference>
<evidence type="ECO:0000313" key="7">
    <source>
        <dbReference type="Proteomes" id="UP001152622"/>
    </source>
</evidence>
<evidence type="ECO:0000313" key="6">
    <source>
        <dbReference type="EMBL" id="KAJ8364859.1"/>
    </source>
</evidence>
<dbReference type="GO" id="GO:0000812">
    <property type="term" value="C:Swr1 complex"/>
    <property type="evidence" value="ECO:0007669"/>
    <property type="project" value="TreeGrafter"/>
</dbReference>
<evidence type="ECO:0000256" key="2">
    <source>
        <dbReference type="ARBA" id="ARBA00022741"/>
    </source>
</evidence>